<feature type="domain" description="C2H2-type" evidence="2">
    <location>
        <begin position="444"/>
        <end position="472"/>
    </location>
</feature>
<evidence type="ECO:0000313" key="4">
    <source>
        <dbReference type="Proteomes" id="UP000030706"/>
    </source>
</evidence>
<dbReference type="InterPro" id="IPR058925">
    <property type="entry name" value="zf-C2H2_AcuF"/>
</dbReference>
<dbReference type="RefSeq" id="XP_029754720.1">
    <property type="nucleotide sequence ID" value="XM_029899126.1"/>
</dbReference>
<feature type="region of interest" description="Disordered" evidence="1">
    <location>
        <begin position="131"/>
        <end position="171"/>
    </location>
</feature>
<feature type="domain" description="C2H2-type" evidence="2">
    <location>
        <begin position="478"/>
        <end position="501"/>
    </location>
</feature>
<dbReference type="STRING" id="1043002.A0A074WZB5"/>
<protein>
    <recommendedName>
        <fullName evidence="2">C2H2-type domain-containing protein</fullName>
    </recommendedName>
</protein>
<feature type="domain" description="C2H2-type" evidence="2">
    <location>
        <begin position="413"/>
        <end position="436"/>
    </location>
</feature>
<dbReference type="SMART" id="SM00355">
    <property type="entry name" value="ZnF_C2H2"/>
    <property type="match status" value="3"/>
</dbReference>
<dbReference type="Proteomes" id="UP000030706">
    <property type="component" value="Unassembled WGS sequence"/>
</dbReference>
<evidence type="ECO:0000259" key="2">
    <source>
        <dbReference type="SMART" id="SM00355"/>
    </source>
</evidence>
<evidence type="ECO:0000256" key="1">
    <source>
        <dbReference type="SAM" id="MobiDB-lite"/>
    </source>
</evidence>
<reference evidence="3 4" key="1">
    <citation type="journal article" date="2014" name="BMC Genomics">
        <title>Genome sequencing of four Aureobasidium pullulans varieties: biotechnological potential, stress tolerance, and description of new species.</title>
        <authorList>
            <person name="Gostin Ar C."/>
            <person name="Ohm R.A."/>
            <person name="Kogej T."/>
            <person name="Sonjak S."/>
            <person name="Turk M."/>
            <person name="Zajc J."/>
            <person name="Zalar P."/>
            <person name="Grube M."/>
            <person name="Sun H."/>
            <person name="Han J."/>
            <person name="Sharma A."/>
            <person name="Chiniquy J."/>
            <person name="Ngan C.Y."/>
            <person name="Lipzen A."/>
            <person name="Barry K."/>
            <person name="Grigoriev I.V."/>
            <person name="Gunde-Cimerman N."/>
        </authorList>
    </citation>
    <scope>NUCLEOTIDE SEQUENCE [LARGE SCALE GENOMIC DNA]</scope>
    <source>
        <strain evidence="3 4">EXF-150</strain>
    </source>
</reference>
<organism evidence="3 4">
    <name type="scientific">Aureobasidium pullulans EXF-150</name>
    <dbReference type="NCBI Taxonomy" id="1043002"/>
    <lineage>
        <taxon>Eukaryota</taxon>
        <taxon>Fungi</taxon>
        <taxon>Dikarya</taxon>
        <taxon>Ascomycota</taxon>
        <taxon>Pezizomycotina</taxon>
        <taxon>Dothideomycetes</taxon>
        <taxon>Dothideomycetidae</taxon>
        <taxon>Dothideales</taxon>
        <taxon>Saccotheciaceae</taxon>
        <taxon>Aureobasidium</taxon>
    </lineage>
</organism>
<name>A0A074WZB5_AURPU</name>
<dbReference type="InterPro" id="IPR013087">
    <property type="entry name" value="Znf_C2H2_type"/>
</dbReference>
<proteinExistence type="predicted"/>
<dbReference type="HOGENOM" id="CLU_344516_0_0_1"/>
<sequence length="821" mass="92729">MESSVQESDHDEIDRRTHSARQKLRALLADLTQQADGPNSMVANKDHASEPWALGGMDRASRSAVMDWAENRLADFDLWVIGIGALSRPEASLDRRLASYHEVSSVVVSLLTIFESFLETCHDLATRDPYEHAPEGVEEGDLEDCSSQSSGYLSPWSDEGSDHNNGARINPIRKVPMKVPTTINDEEFAFGSQRIKTPTLPLSEAMEGAETILKRLVRLGFRIRQSAITEWFRRADAMFDAAGHEGFRKHLISMLFVKQGRNESLNKSHVSATDSDRKDGLSKAQIRLIDSNLKRRNRFIYARDHAENLVPRQPSIVQETVARSRDVSSEILGAWTSQRSIAEQGSRASSMMLMPVINKESSRVSDVSGKDSQSLEVAREQIESDQTASTSTVPETVDFPSVLTATEPETSSFRCPYCAQLVSQNIGKSPHHWKNHIAQDLLPYVCPFEDCQIPEIWYASTEAWMSHIRQDHTRLTDWRCPACDKTATSSSDFILHVQEKHEDIIDDDLLYEFADRCRQPELTIVACPVCGDKDECSLDLIGEHIHAFSMRSLLWPATELPPDRSGTFGLFRDEQYSATQSVSTSPGRVKSDDSKLSKNEEYRVDTRKPEGTMAETQRTDVAVDPNTFVEDIRTELMRVTQNEDSSQDAFIVHSDLEAIWFRSRVHTLLKLCCLCPENTIDQVADIIIDHYLTTISILIHIPWMQWPRFTEVFLGNATTWKEARIVGRNDDNLPYNLQDLRVFLGNYARGFDFHQWLFLPVRIGERRSASLADYTEDHRLPVLKTEFLGRGASAVVYRETIAPGCLALGSGSWNAEHRCCS</sequence>
<feature type="region of interest" description="Disordered" evidence="1">
    <location>
        <begin position="579"/>
        <end position="617"/>
    </location>
</feature>
<dbReference type="GeneID" id="40741432"/>
<dbReference type="PANTHER" id="PTHR35391:SF5">
    <property type="entry name" value="DUF6590 DOMAIN-CONTAINING PROTEIN"/>
    <property type="match status" value="1"/>
</dbReference>
<accession>A0A074WZB5</accession>
<dbReference type="OrthoDB" id="5365701at2759"/>
<dbReference type="AlphaFoldDB" id="A0A074WZB5"/>
<gene>
    <name evidence="3" type="ORF">M438DRAFT_171586</name>
</gene>
<keyword evidence="4" id="KW-1185">Reference proteome</keyword>
<dbReference type="EMBL" id="KL585020">
    <property type="protein sequence ID" value="KEQ78533.1"/>
    <property type="molecule type" value="Genomic_DNA"/>
</dbReference>
<evidence type="ECO:0000313" key="3">
    <source>
        <dbReference type="EMBL" id="KEQ78533.1"/>
    </source>
</evidence>
<dbReference type="PANTHER" id="PTHR35391">
    <property type="entry name" value="C2H2-TYPE DOMAIN-CONTAINING PROTEIN-RELATED"/>
    <property type="match status" value="1"/>
</dbReference>
<dbReference type="Pfam" id="PF26082">
    <property type="entry name" value="zf-C2H2_AcuF"/>
    <property type="match status" value="1"/>
</dbReference>
<feature type="compositionally biased region" description="Basic and acidic residues" evidence="1">
    <location>
        <begin position="589"/>
        <end position="610"/>
    </location>
</feature>